<sequence>MLSRLGRGKKLAVGGQGLDELAVCPVLLGQAVSEVRESCPQQRVRDLGSADFTATSAFE</sequence>
<dbReference type="EMBL" id="JAHSTP010000031">
    <property type="protein sequence ID" value="MBZ6156466.1"/>
    <property type="molecule type" value="Genomic_DNA"/>
</dbReference>
<proteinExistence type="predicted"/>
<accession>A0ABS7WES4</accession>
<evidence type="ECO:0000313" key="2">
    <source>
        <dbReference type="Proteomes" id="UP000758701"/>
    </source>
</evidence>
<evidence type="ECO:0000313" key="1">
    <source>
        <dbReference type="EMBL" id="MBZ6156466.1"/>
    </source>
</evidence>
<comment type="caution">
    <text evidence="1">The sequence shown here is derived from an EMBL/GenBank/DDBJ whole genome shotgun (WGS) entry which is preliminary data.</text>
</comment>
<keyword evidence="2" id="KW-1185">Reference proteome</keyword>
<name>A0ABS7WES4_STROV</name>
<reference evidence="1 2" key="1">
    <citation type="submission" date="2021-06" db="EMBL/GenBank/DDBJ databases">
        <title>Ecological speciation of a Streptomyces species isolated from different habitats and geographic origins.</title>
        <authorList>
            <person name="Wang J."/>
        </authorList>
    </citation>
    <scope>NUCLEOTIDE SEQUENCE [LARGE SCALE GENOMIC DNA]</scope>
    <source>
        <strain evidence="1 2">FXJ8.012</strain>
    </source>
</reference>
<dbReference type="RefSeq" id="WP_224287983.1">
    <property type="nucleotide sequence ID" value="NZ_JAHSST010000036.1"/>
</dbReference>
<gene>
    <name evidence="1" type="ORF">KVH32_35840</name>
</gene>
<dbReference type="Proteomes" id="UP000758701">
    <property type="component" value="Unassembled WGS sequence"/>
</dbReference>
<organism evidence="1 2">
    <name type="scientific">Streptomyces olivaceus</name>
    <dbReference type="NCBI Taxonomy" id="47716"/>
    <lineage>
        <taxon>Bacteria</taxon>
        <taxon>Bacillati</taxon>
        <taxon>Actinomycetota</taxon>
        <taxon>Actinomycetes</taxon>
        <taxon>Kitasatosporales</taxon>
        <taxon>Streptomycetaceae</taxon>
        <taxon>Streptomyces</taxon>
    </lineage>
</organism>
<protein>
    <submittedName>
        <fullName evidence="1">Uncharacterized protein</fullName>
    </submittedName>
</protein>